<comment type="caution">
    <text evidence="4">The sequence shown here is derived from an EMBL/GenBank/DDBJ whole genome shotgun (WGS) entry which is preliminary data.</text>
</comment>
<comment type="similarity">
    <text evidence="1">Belongs to the 'GDXG' lipolytic enzyme family.</text>
</comment>
<dbReference type="Gene3D" id="3.40.50.1820">
    <property type="entry name" value="alpha/beta hydrolase"/>
    <property type="match status" value="1"/>
</dbReference>
<evidence type="ECO:0000313" key="5">
    <source>
        <dbReference type="Proteomes" id="UP000021053"/>
    </source>
</evidence>
<organism evidence="4 5">
    <name type="scientific">Cryptosporangium arvum DSM 44712</name>
    <dbReference type="NCBI Taxonomy" id="927661"/>
    <lineage>
        <taxon>Bacteria</taxon>
        <taxon>Bacillati</taxon>
        <taxon>Actinomycetota</taxon>
        <taxon>Actinomycetes</taxon>
        <taxon>Cryptosporangiales</taxon>
        <taxon>Cryptosporangiaceae</taxon>
        <taxon>Cryptosporangium</taxon>
    </lineage>
</organism>
<keyword evidence="2" id="KW-0378">Hydrolase</keyword>
<dbReference type="AlphaFoldDB" id="A0A010YYP8"/>
<dbReference type="InterPro" id="IPR029058">
    <property type="entry name" value="AB_hydrolase_fold"/>
</dbReference>
<dbReference type="RefSeq" id="WP_051569856.1">
    <property type="nucleotide sequence ID" value="NZ_KK073874.1"/>
</dbReference>
<dbReference type="SUPFAM" id="SSF53474">
    <property type="entry name" value="alpha/beta-Hydrolases"/>
    <property type="match status" value="1"/>
</dbReference>
<dbReference type="PANTHER" id="PTHR48081:SF8">
    <property type="entry name" value="ALPHA_BETA HYDROLASE FOLD-3 DOMAIN-CONTAINING PROTEIN-RELATED"/>
    <property type="match status" value="1"/>
</dbReference>
<dbReference type="PANTHER" id="PTHR48081">
    <property type="entry name" value="AB HYDROLASE SUPERFAMILY PROTEIN C4A8.06C"/>
    <property type="match status" value="1"/>
</dbReference>
<dbReference type="InterPro" id="IPR013094">
    <property type="entry name" value="AB_hydrolase_3"/>
</dbReference>
<feature type="domain" description="Alpha/beta hydrolase fold-3" evidence="3">
    <location>
        <begin position="77"/>
        <end position="283"/>
    </location>
</feature>
<evidence type="ECO:0000259" key="3">
    <source>
        <dbReference type="Pfam" id="PF07859"/>
    </source>
</evidence>
<dbReference type="PROSITE" id="PS01173">
    <property type="entry name" value="LIPASE_GDXG_HIS"/>
    <property type="match status" value="1"/>
</dbReference>
<gene>
    <name evidence="4" type="ORF">CryarDRAFT_1414</name>
</gene>
<protein>
    <submittedName>
        <fullName evidence="4">Esterase/lipase</fullName>
    </submittedName>
</protein>
<accession>A0A010YYP8</accession>
<keyword evidence="5" id="KW-1185">Reference proteome</keyword>
<dbReference type="InterPro" id="IPR002168">
    <property type="entry name" value="Lipase_GDXG_HIS_AS"/>
</dbReference>
<dbReference type="EMBL" id="JFBT01000001">
    <property type="protein sequence ID" value="EXG80343.1"/>
    <property type="molecule type" value="Genomic_DNA"/>
</dbReference>
<name>A0A010YYP8_9ACTN</name>
<sequence>MNLHPQAVADLASETIPDGPVPEPTLADIAAARAAENDNAPMLGGPPAPVAIVVDLEADGVPIRLYNPRGGRGTPVMFFLHGGGWVGDSLVTHDAACRRLANRSHCAVVAIDYRLAPEYPWPAQVEDAVHALAWVRDHADELGLDISRTAVVGDSAGATLAAILARRARDAHVAFDFQALIYPPVEPFAEPPLGPDPRDGTEHGLSVGEMNWAWKTWLGGADPDNEDVAPARIKDMAGLPPTLIVTAEFDVLRDGAEAFGEALAGAGVPVVTTRYLGVPHGFFRRLAVYDASRAAVDQVAAAVKDVLDPIAFPVQVS</sequence>
<dbReference type="OrthoDB" id="3181909at2"/>
<dbReference type="Pfam" id="PF07859">
    <property type="entry name" value="Abhydrolase_3"/>
    <property type="match status" value="1"/>
</dbReference>
<dbReference type="InterPro" id="IPR050300">
    <property type="entry name" value="GDXG_lipolytic_enzyme"/>
</dbReference>
<evidence type="ECO:0000313" key="4">
    <source>
        <dbReference type="EMBL" id="EXG80343.1"/>
    </source>
</evidence>
<evidence type="ECO:0000256" key="2">
    <source>
        <dbReference type="ARBA" id="ARBA00022801"/>
    </source>
</evidence>
<evidence type="ECO:0000256" key="1">
    <source>
        <dbReference type="ARBA" id="ARBA00010515"/>
    </source>
</evidence>
<proteinExistence type="inferred from homology"/>
<dbReference type="GO" id="GO:0016787">
    <property type="term" value="F:hydrolase activity"/>
    <property type="evidence" value="ECO:0007669"/>
    <property type="project" value="UniProtKB-KW"/>
</dbReference>
<reference evidence="4 5" key="1">
    <citation type="submission" date="2013-07" db="EMBL/GenBank/DDBJ databases">
        <authorList>
            <consortium name="DOE Joint Genome Institute"/>
            <person name="Eisen J."/>
            <person name="Huntemann M."/>
            <person name="Han J."/>
            <person name="Chen A."/>
            <person name="Kyrpides N."/>
            <person name="Mavromatis K."/>
            <person name="Markowitz V."/>
            <person name="Palaniappan K."/>
            <person name="Ivanova N."/>
            <person name="Schaumberg A."/>
            <person name="Pati A."/>
            <person name="Liolios K."/>
            <person name="Nordberg H.P."/>
            <person name="Cantor M.N."/>
            <person name="Hua S.X."/>
            <person name="Woyke T."/>
        </authorList>
    </citation>
    <scope>NUCLEOTIDE SEQUENCE [LARGE SCALE GENOMIC DNA]</scope>
    <source>
        <strain evidence="4 5">DSM 44712</strain>
    </source>
</reference>
<dbReference type="Proteomes" id="UP000021053">
    <property type="component" value="Unassembled WGS sequence"/>
</dbReference>
<dbReference type="HOGENOM" id="CLU_012494_6_4_11"/>